<feature type="domain" description="OmpR/PhoB-type" evidence="6">
    <location>
        <begin position="1"/>
        <end position="92"/>
    </location>
</feature>
<proteinExistence type="inferred from homology"/>
<dbReference type="EMBL" id="BSDI01000054">
    <property type="protein sequence ID" value="GLI02090.1"/>
    <property type="molecule type" value="Genomic_DNA"/>
</dbReference>
<evidence type="ECO:0000256" key="4">
    <source>
        <dbReference type="ARBA" id="ARBA00023163"/>
    </source>
</evidence>
<dbReference type="InterPro" id="IPR036388">
    <property type="entry name" value="WH-like_DNA-bd_sf"/>
</dbReference>
<evidence type="ECO:0000313" key="7">
    <source>
        <dbReference type="EMBL" id="GLI02090.1"/>
    </source>
</evidence>
<gene>
    <name evidence="7" type="ORF">Pa4123_73680</name>
</gene>
<keyword evidence="3 5" id="KW-0238">DNA-binding</keyword>
<evidence type="ECO:0000256" key="3">
    <source>
        <dbReference type="ARBA" id="ARBA00023125"/>
    </source>
</evidence>
<dbReference type="Gene3D" id="3.40.50.300">
    <property type="entry name" value="P-loop containing nucleotide triphosphate hydrolases"/>
    <property type="match status" value="1"/>
</dbReference>
<dbReference type="SUPFAM" id="SSF46894">
    <property type="entry name" value="C-terminal effector domain of the bipartite response regulators"/>
    <property type="match status" value="1"/>
</dbReference>
<dbReference type="Gene3D" id="1.25.40.10">
    <property type="entry name" value="Tetratricopeptide repeat domain"/>
    <property type="match status" value="3"/>
</dbReference>
<dbReference type="InterPro" id="IPR016032">
    <property type="entry name" value="Sig_transdc_resp-reg_C-effctor"/>
</dbReference>
<dbReference type="SUPFAM" id="SSF48452">
    <property type="entry name" value="TPR-like"/>
    <property type="match status" value="3"/>
</dbReference>
<protein>
    <submittedName>
        <fullName evidence="7">SARP family transcriptional regulator</fullName>
    </submittedName>
</protein>
<evidence type="ECO:0000259" key="6">
    <source>
        <dbReference type="PROSITE" id="PS51755"/>
    </source>
</evidence>
<evidence type="ECO:0000256" key="5">
    <source>
        <dbReference type="PROSITE-ProRule" id="PRU01091"/>
    </source>
</evidence>
<dbReference type="Pfam" id="PF00486">
    <property type="entry name" value="Trans_reg_C"/>
    <property type="match status" value="1"/>
</dbReference>
<dbReference type="InterPro" id="IPR019734">
    <property type="entry name" value="TPR_rpt"/>
</dbReference>
<dbReference type="Gene3D" id="1.10.10.10">
    <property type="entry name" value="Winged helix-like DNA-binding domain superfamily/Winged helix DNA-binding domain"/>
    <property type="match status" value="2"/>
</dbReference>
<name>A0ABQ5R7Z2_9ACTN</name>
<keyword evidence="4" id="KW-0804">Transcription</keyword>
<dbReference type="InterPro" id="IPR011990">
    <property type="entry name" value="TPR-like_helical_dom_sf"/>
</dbReference>
<comment type="similarity">
    <text evidence="1">Belongs to the AfsR/DnrI/RedD regulatory family.</text>
</comment>
<dbReference type="InterPro" id="IPR005158">
    <property type="entry name" value="BTAD"/>
</dbReference>
<evidence type="ECO:0000256" key="1">
    <source>
        <dbReference type="ARBA" id="ARBA00005820"/>
    </source>
</evidence>
<feature type="DNA-binding region" description="OmpR/PhoB-type" evidence="5">
    <location>
        <begin position="1"/>
        <end position="92"/>
    </location>
</feature>
<dbReference type="InterPro" id="IPR042197">
    <property type="entry name" value="Apaf_helical"/>
</dbReference>
<dbReference type="PANTHER" id="PTHR35807:SF1">
    <property type="entry name" value="TRANSCRIPTIONAL REGULATOR REDD"/>
    <property type="match status" value="1"/>
</dbReference>
<dbReference type="CDD" id="cd15831">
    <property type="entry name" value="BTAD"/>
    <property type="match status" value="1"/>
</dbReference>
<dbReference type="InterPro" id="IPR027417">
    <property type="entry name" value="P-loop_NTPase"/>
</dbReference>
<dbReference type="InterPro" id="IPR051677">
    <property type="entry name" value="AfsR-DnrI-RedD_regulator"/>
</dbReference>
<accession>A0ABQ5R7Z2</accession>
<dbReference type="Gene3D" id="1.10.8.430">
    <property type="entry name" value="Helical domain of apoptotic protease-activating factors"/>
    <property type="match status" value="1"/>
</dbReference>
<dbReference type="PRINTS" id="PR00364">
    <property type="entry name" value="DISEASERSIST"/>
</dbReference>
<evidence type="ECO:0000313" key="8">
    <source>
        <dbReference type="Proteomes" id="UP001144280"/>
    </source>
</evidence>
<dbReference type="RefSeq" id="WP_281903567.1">
    <property type="nucleotide sequence ID" value="NZ_BSDI01000054.1"/>
</dbReference>
<keyword evidence="2" id="KW-0805">Transcription regulation</keyword>
<dbReference type="InterPro" id="IPR001867">
    <property type="entry name" value="OmpR/PhoB-type_DNA-bd"/>
</dbReference>
<dbReference type="PANTHER" id="PTHR35807">
    <property type="entry name" value="TRANSCRIPTIONAL REGULATOR REDD-RELATED"/>
    <property type="match status" value="1"/>
</dbReference>
<keyword evidence="8" id="KW-1185">Reference proteome</keyword>
<dbReference type="Proteomes" id="UP001144280">
    <property type="component" value="Unassembled WGS sequence"/>
</dbReference>
<dbReference type="SMART" id="SM00028">
    <property type="entry name" value="TPR"/>
    <property type="match status" value="6"/>
</dbReference>
<reference evidence="7" key="1">
    <citation type="submission" date="2022-12" db="EMBL/GenBank/DDBJ databases">
        <title>New Phytohabitans aurantiacus sp. RD004123 nov., an actinomycete isolated from soil.</title>
        <authorList>
            <person name="Triningsih D.W."/>
            <person name="Harunari E."/>
            <person name="Igarashi Y."/>
        </authorList>
    </citation>
    <scope>NUCLEOTIDE SEQUENCE</scope>
    <source>
        <strain evidence="7">RD004123</strain>
    </source>
</reference>
<organism evidence="7 8">
    <name type="scientific">Phytohabitans aurantiacus</name>
    <dbReference type="NCBI Taxonomy" id="3016789"/>
    <lineage>
        <taxon>Bacteria</taxon>
        <taxon>Bacillati</taxon>
        <taxon>Actinomycetota</taxon>
        <taxon>Actinomycetes</taxon>
        <taxon>Micromonosporales</taxon>
        <taxon>Micromonosporaceae</taxon>
    </lineage>
</organism>
<dbReference type="SMART" id="SM01043">
    <property type="entry name" value="BTAD"/>
    <property type="match status" value="1"/>
</dbReference>
<dbReference type="PROSITE" id="PS51755">
    <property type="entry name" value="OMPR_PHOB"/>
    <property type="match status" value="1"/>
</dbReference>
<dbReference type="Pfam" id="PF13424">
    <property type="entry name" value="TPR_12"/>
    <property type="match status" value="2"/>
</dbReference>
<evidence type="ECO:0000256" key="2">
    <source>
        <dbReference type="ARBA" id="ARBA00023015"/>
    </source>
</evidence>
<comment type="caution">
    <text evidence="7">The sequence shown here is derived from an EMBL/GenBank/DDBJ whole genome shotgun (WGS) entry which is preliminary data.</text>
</comment>
<dbReference type="Pfam" id="PF03704">
    <property type="entry name" value="BTAD"/>
    <property type="match status" value="1"/>
</dbReference>
<dbReference type="SMART" id="SM00862">
    <property type="entry name" value="Trans_reg_C"/>
    <property type="match status" value="1"/>
</dbReference>
<dbReference type="SUPFAM" id="SSF52540">
    <property type="entry name" value="P-loop containing nucleoside triphosphate hydrolases"/>
    <property type="match status" value="1"/>
</dbReference>
<sequence length="983" mass="107369">MRFRVLGPLAVGDGDAPVTAARDRALLAMLLLRAGRVVPVDDLIDAMWDERPPATARGQLQSCVSRLRRTLAAAGIPDDVIVTDPAGYLVRVEPDELDATAFEQAVARAREAAGAERWDDARHEYRIALALWRGPALSGIASRAAQRAAAILDEQRLRVAEDRFDVELRLGTAPELVSELSELVDQHPLRERLRAQLMLALYRAGRPADALTEYERARRALDDELGVPPGPALRDLHRRILGNDPALAEPPRSATPPARCLPRGLADFTGRSDLVSRLVEAARVEPEKPVMHVIDGMAGSGKTSLAVHVAHLLSPAYPDAQLFVDLHGHSERDPLEAATALVTLLRQLGVPGERIPAELDDRVALWRSELARRRAVVVLDNAASTAQVAPLLPATAHCLTLVTSRRRLVGLDGAQPESMPLLSAGEGVDLLARVAGDRVHAEPEAAAEVVRRCGYLPLAIRLAGARLAHRPGWRVAHLAGRLGAERPVLPELVAEDRTVVSAFALSYGQLGEPAQRVFRLLGLYPGEQFDATATAALADLPLPEAEDVLDELVDRHLVDEPAAGRFRLHDLIREYASDLAAATEPEGERHAAVDRICDHYLHAAAAASRSLMAPSARGLAAGEPQRPDLLADIDLGWLEAERANLAVLVHLAAHAGHEDYAWRIAGTVWRFFFLRGYSDHLMDSLRDGLMAADRLGDGDAAATMHNYLAAGCFRTDRAQEAIEHLRAALELRERAGDLRGVGISMANLGVTYTQLGRLDEAESYLRRAMDIWRRFRADRGVAFPLAELGLVAMMRGRYAEALRCHRRYLLFYAERHVDFQVGAALGNLGQVRIRLGQYALARRLLTAAVRIHRRTENRSGEAEARSGLGVVARELGRLGEAERLHREATAIMQGIGERRGEAAIRNDLALTLAAKGDREQAMAEHRAAHAIATQVTSPYEQARALDGLAACLRDKDPVRARQHADRARAIYRQTGVYRTGEDG</sequence>